<feature type="region of interest" description="Disordered" evidence="2">
    <location>
        <begin position="79"/>
        <end position="104"/>
    </location>
</feature>
<dbReference type="Pfam" id="PF11027">
    <property type="entry name" value="DUF2615"/>
    <property type="match status" value="1"/>
</dbReference>
<dbReference type="EMBL" id="JAPTSV010000002">
    <property type="protein sequence ID" value="KAJ1530805.1"/>
    <property type="molecule type" value="Genomic_DNA"/>
</dbReference>
<keyword evidence="3" id="KW-0472">Membrane</keyword>
<dbReference type="PANTHER" id="PTHR31019:SF1">
    <property type="entry name" value="SMALL INTEGRAL MEMBRANE PROTEIN 14"/>
    <property type="match status" value="1"/>
</dbReference>
<keyword evidence="5" id="KW-1185">Reference proteome</keyword>
<reference evidence="4" key="1">
    <citation type="submission" date="2022-12" db="EMBL/GenBank/DDBJ databases">
        <title>Chromosome-level genome assembly of the bean flower thrips Megalurothrips usitatus.</title>
        <authorList>
            <person name="Ma L."/>
            <person name="Liu Q."/>
            <person name="Li H."/>
            <person name="Cai W."/>
        </authorList>
    </citation>
    <scope>NUCLEOTIDE SEQUENCE</scope>
    <source>
        <strain evidence="4">Cailab_2022a</strain>
    </source>
</reference>
<evidence type="ECO:0000313" key="5">
    <source>
        <dbReference type="Proteomes" id="UP001075354"/>
    </source>
</evidence>
<evidence type="ECO:0000256" key="1">
    <source>
        <dbReference type="ARBA" id="ARBA00017902"/>
    </source>
</evidence>
<organism evidence="4 5">
    <name type="scientific">Megalurothrips usitatus</name>
    <name type="common">bean blossom thrips</name>
    <dbReference type="NCBI Taxonomy" id="439358"/>
    <lineage>
        <taxon>Eukaryota</taxon>
        <taxon>Metazoa</taxon>
        <taxon>Ecdysozoa</taxon>
        <taxon>Arthropoda</taxon>
        <taxon>Hexapoda</taxon>
        <taxon>Insecta</taxon>
        <taxon>Pterygota</taxon>
        <taxon>Neoptera</taxon>
        <taxon>Paraneoptera</taxon>
        <taxon>Thysanoptera</taxon>
        <taxon>Terebrantia</taxon>
        <taxon>Thripoidea</taxon>
        <taxon>Thripidae</taxon>
        <taxon>Megalurothrips</taxon>
    </lineage>
</organism>
<keyword evidence="3" id="KW-1133">Transmembrane helix</keyword>
<evidence type="ECO:0000313" key="4">
    <source>
        <dbReference type="EMBL" id="KAJ1530805.1"/>
    </source>
</evidence>
<proteinExistence type="predicted"/>
<gene>
    <name evidence="4" type="ORF">ONE63_005654</name>
</gene>
<sequence>MEDEGGMDPCECIWSQEMAMRRLLSFLRQSQTHCTDIDCVEDFPALPGQQTGDNSAMLMMMMWFVVAIGLFFLRPGALRNNPDTKPADNNNGPGPSGPPPPMAN</sequence>
<evidence type="ECO:0000256" key="2">
    <source>
        <dbReference type="SAM" id="MobiDB-lite"/>
    </source>
</evidence>
<dbReference type="GO" id="GO:0005783">
    <property type="term" value="C:endoplasmic reticulum"/>
    <property type="evidence" value="ECO:0007669"/>
    <property type="project" value="TreeGrafter"/>
</dbReference>
<comment type="caution">
    <text evidence="4">The sequence shown here is derived from an EMBL/GenBank/DDBJ whole genome shotgun (WGS) entry which is preliminary data.</text>
</comment>
<protein>
    <recommendedName>
        <fullName evidence="1">Small integral membrane protein 14</fullName>
    </recommendedName>
</protein>
<keyword evidence="3" id="KW-0812">Transmembrane</keyword>
<feature type="compositionally biased region" description="Pro residues" evidence="2">
    <location>
        <begin position="95"/>
        <end position="104"/>
    </location>
</feature>
<accession>A0AAV7XZR1</accession>
<evidence type="ECO:0000256" key="3">
    <source>
        <dbReference type="SAM" id="Phobius"/>
    </source>
</evidence>
<dbReference type="AlphaFoldDB" id="A0AAV7XZR1"/>
<dbReference type="InterPro" id="IPR020309">
    <property type="entry name" value="Smim-14"/>
</dbReference>
<feature type="transmembrane region" description="Helical" evidence="3">
    <location>
        <begin position="56"/>
        <end position="73"/>
    </location>
</feature>
<name>A0AAV7XZR1_9NEOP</name>
<dbReference type="PANTHER" id="PTHR31019">
    <property type="entry name" value="SMALL INTEGRAL MEMBRANE PROTEIN 14"/>
    <property type="match status" value="1"/>
</dbReference>
<dbReference type="Proteomes" id="UP001075354">
    <property type="component" value="Chromosome 2"/>
</dbReference>